<feature type="domain" description="GAG-pre-integrase" evidence="4">
    <location>
        <begin position="304"/>
        <end position="351"/>
    </location>
</feature>
<dbReference type="AlphaFoldDB" id="A0A2G2ZNM9"/>
<dbReference type="PANTHER" id="PTHR42648">
    <property type="entry name" value="TRANSPOSASE, PUTATIVE-RELATED"/>
    <property type="match status" value="1"/>
</dbReference>
<sequence>MLAKFVVDSHFRLQAKGASLDEKSFTDSQDDDRVTMAAFDPEIIPQELIKKYLTYAKLNVFPKLHDAYLDKLTQVYVEPRRESSTTCYSRRRGYGNSRLSEFIYINSEIWGAKGIGKDTAFEAWMAFSNTFGISNSARRVQLHITLQNMTLGDKPLAQFLREAKAIADELAAAGTPNSGKPISVVANVARQHTSSNQSLQANNGYKNNGASSTGNKKWFPTPCQICGLNNHQAKWCRKRYNRDNITANATKVNVSSNDWFLDTAASHHMTPDLSALEISEEYKGWLLIVASNDLTGQTKVFKFVRTAAPDWHARLDHPQQSTVSFIVNKFCLPSNSIKSSSLCEVCCLGKHCQISLPITGSIASKQLELIHGDVWGPAPNLSFYGEYFVLFVDDFSRYCTPPTQFNSTPWLTLLASIPPSNSIVPSSSSASQDPVFRLKHHLDGTIEHCKDRLVAKGYNQVEGIDYDATFSPLIKPTIVRVVLSLAISNQWILQQLDISNAFLNGTLEEDVHVSTSRLY</sequence>
<dbReference type="Gramene" id="PHT83596">
    <property type="protein sequence ID" value="PHT83596"/>
    <property type="gene ID" value="T459_12039"/>
</dbReference>
<evidence type="ECO:0000256" key="2">
    <source>
        <dbReference type="ARBA" id="ARBA00022801"/>
    </source>
</evidence>
<gene>
    <name evidence="5" type="ORF">T459_12039</name>
</gene>
<dbReference type="PANTHER" id="PTHR42648:SF28">
    <property type="entry name" value="TRANSPOSON-ENCODED PROTEIN WITH RIBONUCLEASE H-LIKE AND RETROVIRUS ZINC FINGER-LIKE DOMAINS"/>
    <property type="match status" value="1"/>
</dbReference>
<dbReference type="InterPro" id="IPR039537">
    <property type="entry name" value="Retrotran_Ty1/copia-like"/>
</dbReference>
<dbReference type="InterPro" id="IPR013103">
    <property type="entry name" value="RVT_2"/>
</dbReference>
<accession>A0A2G2ZNM9</accession>
<evidence type="ECO:0000256" key="1">
    <source>
        <dbReference type="ARBA" id="ARBA00022723"/>
    </source>
</evidence>
<organism evidence="5 6">
    <name type="scientific">Capsicum annuum</name>
    <name type="common">Capsicum pepper</name>
    <dbReference type="NCBI Taxonomy" id="4072"/>
    <lineage>
        <taxon>Eukaryota</taxon>
        <taxon>Viridiplantae</taxon>
        <taxon>Streptophyta</taxon>
        <taxon>Embryophyta</taxon>
        <taxon>Tracheophyta</taxon>
        <taxon>Spermatophyta</taxon>
        <taxon>Magnoliopsida</taxon>
        <taxon>eudicotyledons</taxon>
        <taxon>Gunneridae</taxon>
        <taxon>Pentapetalae</taxon>
        <taxon>asterids</taxon>
        <taxon>lamiids</taxon>
        <taxon>Solanales</taxon>
        <taxon>Solanaceae</taxon>
        <taxon>Solanoideae</taxon>
        <taxon>Capsiceae</taxon>
        <taxon>Capsicum</taxon>
    </lineage>
</organism>
<keyword evidence="2" id="KW-0378">Hydrolase</keyword>
<dbReference type="GO" id="GO:0046872">
    <property type="term" value="F:metal ion binding"/>
    <property type="evidence" value="ECO:0007669"/>
    <property type="project" value="UniProtKB-KW"/>
</dbReference>
<dbReference type="GO" id="GO:0016787">
    <property type="term" value="F:hydrolase activity"/>
    <property type="evidence" value="ECO:0007669"/>
    <property type="project" value="UniProtKB-KW"/>
</dbReference>
<keyword evidence="6" id="KW-1185">Reference proteome</keyword>
<dbReference type="EMBL" id="AYRZ02000004">
    <property type="protein sequence ID" value="PHT83596.1"/>
    <property type="molecule type" value="Genomic_DNA"/>
</dbReference>
<evidence type="ECO:0000313" key="5">
    <source>
        <dbReference type="EMBL" id="PHT83596.1"/>
    </source>
</evidence>
<reference evidence="5 6" key="1">
    <citation type="journal article" date="2014" name="Nat. Genet.">
        <title>Genome sequence of the hot pepper provides insights into the evolution of pungency in Capsicum species.</title>
        <authorList>
            <person name="Kim S."/>
            <person name="Park M."/>
            <person name="Yeom S.I."/>
            <person name="Kim Y.M."/>
            <person name="Lee J.M."/>
            <person name="Lee H.A."/>
            <person name="Seo E."/>
            <person name="Choi J."/>
            <person name="Cheong K."/>
            <person name="Kim K.T."/>
            <person name="Jung K."/>
            <person name="Lee G.W."/>
            <person name="Oh S.K."/>
            <person name="Bae C."/>
            <person name="Kim S.B."/>
            <person name="Lee H.Y."/>
            <person name="Kim S.Y."/>
            <person name="Kim M.S."/>
            <person name="Kang B.C."/>
            <person name="Jo Y.D."/>
            <person name="Yang H.B."/>
            <person name="Jeong H.J."/>
            <person name="Kang W.H."/>
            <person name="Kwon J.K."/>
            <person name="Shin C."/>
            <person name="Lim J.Y."/>
            <person name="Park J.H."/>
            <person name="Huh J.H."/>
            <person name="Kim J.S."/>
            <person name="Kim B.D."/>
            <person name="Cohen O."/>
            <person name="Paran I."/>
            <person name="Suh M.C."/>
            <person name="Lee S.B."/>
            <person name="Kim Y.K."/>
            <person name="Shin Y."/>
            <person name="Noh S.J."/>
            <person name="Park J."/>
            <person name="Seo Y.S."/>
            <person name="Kwon S.Y."/>
            <person name="Kim H.A."/>
            <person name="Park J.M."/>
            <person name="Kim H.J."/>
            <person name="Choi S.B."/>
            <person name="Bosland P.W."/>
            <person name="Reeves G."/>
            <person name="Jo S.H."/>
            <person name="Lee B.W."/>
            <person name="Cho H.T."/>
            <person name="Choi H.S."/>
            <person name="Lee M.S."/>
            <person name="Yu Y."/>
            <person name="Do Choi Y."/>
            <person name="Park B.S."/>
            <person name="van Deynze A."/>
            <person name="Ashrafi H."/>
            <person name="Hill T."/>
            <person name="Kim W.T."/>
            <person name="Pai H.S."/>
            <person name="Ahn H.K."/>
            <person name="Yeam I."/>
            <person name="Giovannoni J.J."/>
            <person name="Rose J.K."/>
            <person name="Sorensen I."/>
            <person name="Lee S.J."/>
            <person name="Kim R.W."/>
            <person name="Choi I.Y."/>
            <person name="Choi B.S."/>
            <person name="Lim J.S."/>
            <person name="Lee Y.H."/>
            <person name="Choi D."/>
        </authorList>
    </citation>
    <scope>NUCLEOTIDE SEQUENCE [LARGE SCALE GENOMIC DNA]</scope>
    <source>
        <strain evidence="6">cv. CM334</strain>
    </source>
</reference>
<evidence type="ECO:0000313" key="6">
    <source>
        <dbReference type="Proteomes" id="UP000222542"/>
    </source>
</evidence>
<dbReference type="Pfam" id="PF13976">
    <property type="entry name" value="gag_pre-integrs"/>
    <property type="match status" value="1"/>
</dbReference>
<feature type="domain" description="Reverse transcriptase Ty1/copia-type" evidence="3">
    <location>
        <begin position="435"/>
        <end position="514"/>
    </location>
</feature>
<dbReference type="Pfam" id="PF07727">
    <property type="entry name" value="RVT_2"/>
    <property type="match status" value="1"/>
</dbReference>
<dbReference type="Proteomes" id="UP000222542">
    <property type="component" value="Unassembled WGS sequence"/>
</dbReference>
<dbReference type="InterPro" id="IPR027417">
    <property type="entry name" value="P-loop_NTPase"/>
</dbReference>
<protein>
    <recommendedName>
        <fullName evidence="7">Reverse transcriptase Ty1/copia-type domain-containing protein</fullName>
    </recommendedName>
</protein>
<dbReference type="Gene3D" id="3.40.50.300">
    <property type="entry name" value="P-loop containing nucleotide triphosphate hydrolases"/>
    <property type="match status" value="1"/>
</dbReference>
<name>A0A2G2ZNM9_CAPAN</name>
<evidence type="ECO:0008006" key="7">
    <source>
        <dbReference type="Google" id="ProtNLM"/>
    </source>
</evidence>
<proteinExistence type="predicted"/>
<comment type="caution">
    <text evidence="5">The sequence shown here is derived from an EMBL/GenBank/DDBJ whole genome shotgun (WGS) entry which is preliminary data.</text>
</comment>
<evidence type="ECO:0000259" key="3">
    <source>
        <dbReference type="Pfam" id="PF07727"/>
    </source>
</evidence>
<reference evidence="5 6" key="2">
    <citation type="journal article" date="2017" name="Genome Biol.">
        <title>New reference genome sequences of hot pepper reveal the massive evolution of plant disease-resistance genes by retroduplication.</title>
        <authorList>
            <person name="Kim S."/>
            <person name="Park J."/>
            <person name="Yeom S.I."/>
            <person name="Kim Y.M."/>
            <person name="Seo E."/>
            <person name="Kim K.T."/>
            <person name="Kim M.S."/>
            <person name="Lee J.M."/>
            <person name="Cheong K."/>
            <person name="Shin H.S."/>
            <person name="Kim S.B."/>
            <person name="Han K."/>
            <person name="Lee J."/>
            <person name="Park M."/>
            <person name="Lee H.A."/>
            <person name="Lee H.Y."/>
            <person name="Lee Y."/>
            <person name="Oh S."/>
            <person name="Lee J.H."/>
            <person name="Choi E."/>
            <person name="Choi E."/>
            <person name="Lee S.E."/>
            <person name="Jeon J."/>
            <person name="Kim H."/>
            <person name="Choi G."/>
            <person name="Song H."/>
            <person name="Lee J."/>
            <person name="Lee S.C."/>
            <person name="Kwon J.K."/>
            <person name="Lee H.Y."/>
            <person name="Koo N."/>
            <person name="Hong Y."/>
            <person name="Kim R.W."/>
            <person name="Kang W.H."/>
            <person name="Huh J.H."/>
            <person name="Kang B.C."/>
            <person name="Yang T.J."/>
            <person name="Lee Y.H."/>
            <person name="Bennetzen J.L."/>
            <person name="Choi D."/>
        </authorList>
    </citation>
    <scope>NUCLEOTIDE SEQUENCE [LARGE SCALE GENOMIC DNA]</scope>
    <source>
        <strain evidence="6">cv. CM334</strain>
    </source>
</reference>
<dbReference type="InterPro" id="IPR025724">
    <property type="entry name" value="GAG-pre-integrase_dom"/>
</dbReference>
<keyword evidence="1" id="KW-0479">Metal-binding</keyword>
<evidence type="ECO:0000259" key="4">
    <source>
        <dbReference type="Pfam" id="PF13976"/>
    </source>
</evidence>